<evidence type="ECO:0000256" key="2">
    <source>
        <dbReference type="ARBA" id="ARBA00022737"/>
    </source>
</evidence>
<proteinExistence type="predicted"/>
<dbReference type="PROSITE" id="PS50297">
    <property type="entry name" value="ANK_REP_REGION"/>
    <property type="match status" value="3"/>
</dbReference>
<dbReference type="RefSeq" id="XP_035665786.1">
    <property type="nucleotide sequence ID" value="XM_035809893.1"/>
</dbReference>
<reference evidence="7" key="2">
    <citation type="submission" date="2025-08" db="UniProtKB">
        <authorList>
            <consortium name="RefSeq"/>
        </authorList>
    </citation>
    <scope>IDENTIFICATION</scope>
    <source>
        <strain evidence="7">S238N-H82</strain>
        <tissue evidence="7">Testes</tissue>
    </source>
</reference>
<feature type="repeat" description="ANK" evidence="4">
    <location>
        <begin position="236"/>
        <end position="268"/>
    </location>
</feature>
<evidence type="ECO:0000256" key="1">
    <source>
        <dbReference type="ARBA" id="ARBA00004906"/>
    </source>
</evidence>
<dbReference type="InterPro" id="IPR002110">
    <property type="entry name" value="Ankyrin_rpt"/>
</dbReference>
<dbReference type="OMA" id="HIVFIEF"/>
<reference evidence="6" key="1">
    <citation type="journal article" date="2020" name="Nat. Ecol. Evol.">
        <title>Deeply conserved synteny resolves early events in vertebrate evolution.</title>
        <authorList>
            <person name="Simakov O."/>
            <person name="Marletaz F."/>
            <person name="Yue J.X."/>
            <person name="O'Connell B."/>
            <person name="Jenkins J."/>
            <person name="Brandt A."/>
            <person name="Calef R."/>
            <person name="Tung C.H."/>
            <person name="Huang T.K."/>
            <person name="Schmutz J."/>
            <person name="Satoh N."/>
            <person name="Yu J.K."/>
            <person name="Putnam N.H."/>
            <person name="Green R.E."/>
            <person name="Rokhsar D.S."/>
        </authorList>
    </citation>
    <scope>NUCLEOTIDE SEQUENCE [LARGE SCALE GENOMIC DNA]</scope>
    <source>
        <strain evidence="6">S238N-H82</strain>
    </source>
</reference>
<dbReference type="PROSITE" id="PS50088">
    <property type="entry name" value="ANK_REPEAT"/>
    <property type="match status" value="3"/>
</dbReference>
<dbReference type="Pfam" id="PF12796">
    <property type="entry name" value="Ank_2"/>
    <property type="match status" value="1"/>
</dbReference>
<feature type="domain" description="SOCS box" evidence="5">
    <location>
        <begin position="332"/>
        <end position="385"/>
    </location>
</feature>
<dbReference type="OrthoDB" id="2157354at2759"/>
<dbReference type="PRINTS" id="PR01415">
    <property type="entry name" value="ANKYRIN"/>
</dbReference>
<evidence type="ECO:0000313" key="7">
    <source>
        <dbReference type="RefSeq" id="XP_035665786.1"/>
    </source>
</evidence>
<dbReference type="AlphaFoldDB" id="A0A9J7HTV5"/>
<protein>
    <submittedName>
        <fullName evidence="7">Ankyrin-3-like</fullName>
    </submittedName>
</protein>
<dbReference type="Proteomes" id="UP000001554">
    <property type="component" value="Chromosome 1"/>
</dbReference>
<evidence type="ECO:0000256" key="4">
    <source>
        <dbReference type="PROSITE-ProRule" id="PRU00023"/>
    </source>
</evidence>
<dbReference type="PANTHER" id="PTHR24173">
    <property type="entry name" value="ANKYRIN REPEAT CONTAINING"/>
    <property type="match status" value="1"/>
</dbReference>
<dbReference type="PANTHER" id="PTHR24173:SF74">
    <property type="entry name" value="ANKYRIN REPEAT DOMAIN-CONTAINING PROTEIN 16"/>
    <property type="match status" value="1"/>
</dbReference>
<dbReference type="KEGG" id="bfo:118408700"/>
<evidence type="ECO:0000259" key="5">
    <source>
        <dbReference type="PROSITE" id="PS50225"/>
    </source>
</evidence>
<dbReference type="PROSITE" id="PS50225">
    <property type="entry name" value="SOCS"/>
    <property type="match status" value="1"/>
</dbReference>
<gene>
    <name evidence="7" type="primary">LOC118408700</name>
</gene>
<dbReference type="Gene3D" id="1.25.40.20">
    <property type="entry name" value="Ankyrin repeat-containing domain"/>
    <property type="match status" value="2"/>
</dbReference>
<dbReference type="SMART" id="SM00248">
    <property type="entry name" value="ANK"/>
    <property type="match status" value="3"/>
</dbReference>
<dbReference type="Pfam" id="PF00023">
    <property type="entry name" value="Ank"/>
    <property type="match status" value="1"/>
</dbReference>
<sequence length="415" mass="47021">MGLSLSRRQRFQRLVKAARDGNDIDFFLLLKSEDFITPKSAFLLSELLQQTYGDLYKKHAKDFRHLLLSFITYQTPVDSATLLMYLKMFFTPESLMVLQRKTDPLFPAIRMCSYSGKCRVDMICSLMLLIQHGVGVSARTRNGQTALHIAALCDLTELVDALVEAGVPVDARDARGWTPLLTAAAARHIVFIEFLLTNGADINAVTHLGSSPERSVSVKLGFWSTLVWTINHADRRGKTALHYAAQEGEYYLVSALLSYGADPDMRTRDTVRATPLYVFLDNRENMFSCMCLLRLLESTAYWRGLYSKQGTLPCMLQVDDQNVYMYHRLFTSLKEELIRETHVPPTLQKLCVYAVRSQVRRCASPCSPFMVNNVASLPLPMALKREVCLDSRAEDLTLRWMMSCTSATFGQVLHQ</sequence>
<dbReference type="GeneID" id="118408700"/>
<comment type="pathway">
    <text evidence="1">Protein modification; protein ubiquitination.</text>
</comment>
<dbReference type="SUPFAM" id="SSF48403">
    <property type="entry name" value="Ankyrin repeat"/>
    <property type="match status" value="1"/>
</dbReference>
<keyword evidence="3 4" id="KW-0040">ANK repeat</keyword>
<dbReference type="InterPro" id="IPR001496">
    <property type="entry name" value="SOCS_box"/>
</dbReference>
<keyword evidence="6" id="KW-1185">Reference proteome</keyword>
<evidence type="ECO:0000256" key="3">
    <source>
        <dbReference type="ARBA" id="ARBA00023043"/>
    </source>
</evidence>
<feature type="repeat" description="ANK" evidence="4">
    <location>
        <begin position="175"/>
        <end position="207"/>
    </location>
</feature>
<keyword evidence="2" id="KW-0677">Repeat</keyword>
<organism evidence="6 7">
    <name type="scientific">Branchiostoma floridae</name>
    <name type="common">Florida lancelet</name>
    <name type="synonym">Amphioxus</name>
    <dbReference type="NCBI Taxonomy" id="7739"/>
    <lineage>
        <taxon>Eukaryota</taxon>
        <taxon>Metazoa</taxon>
        <taxon>Chordata</taxon>
        <taxon>Cephalochordata</taxon>
        <taxon>Leptocardii</taxon>
        <taxon>Amphioxiformes</taxon>
        <taxon>Branchiostomatidae</taxon>
        <taxon>Branchiostoma</taxon>
    </lineage>
</organism>
<accession>A0A9J7HTV5</accession>
<feature type="repeat" description="ANK" evidence="4">
    <location>
        <begin position="142"/>
        <end position="174"/>
    </location>
</feature>
<dbReference type="InterPro" id="IPR036770">
    <property type="entry name" value="Ankyrin_rpt-contain_sf"/>
</dbReference>
<evidence type="ECO:0000313" key="6">
    <source>
        <dbReference type="Proteomes" id="UP000001554"/>
    </source>
</evidence>
<name>A0A9J7HTV5_BRAFL</name>